<organism evidence="1 2">
    <name type="scientific">Dyadobacter psychrophilus</name>
    <dbReference type="NCBI Taxonomy" id="651661"/>
    <lineage>
        <taxon>Bacteria</taxon>
        <taxon>Pseudomonadati</taxon>
        <taxon>Bacteroidota</taxon>
        <taxon>Cytophagia</taxon>
        <taxon>Cytophagales</taxon>
        <taxon>Spirosomataceae</taxon>
        <taxon>Dyadobacter</taxon>
    </lineage>
</organism>
<dbReference type="EMBL" id="FUZA01000002">
    <property type="protein sequence ID" value="SKB72247.1"/>
    <property type="molecule type" value="Genomic_DNA"/>
</dbReference>
<evidence type="ECO:0000313" key="1">
    <source>
        <dbReference type="EMBL" id="SKB72247.1"/>
    </source>
</evidence>
<dbReference type="STRING" id="651661.SAMN05660293_01693"/>
<dbReference type="AlphaFoldDB" id="A0A1T5DKV0"/>
<protein>
    <submittedName>
        <fullName evidence="1">Uncharacterized protein</fullName>
    </submittedName>
</protein>
<keyword evidence="2" id="KW-1185">Reference proteome</keyword>
<gene>
    <name evidence="1" type="ORF">SAMN05660293_01693</name>
</gene>
<sequence>MKTNRISASGKSNSAQELEATDALSNVPQNMQIRMETNLAQRIPAPTQVKATDEGWENDVESFAKRLTEHYLLNDRGVSDKVEKARRLSPSSAKMHECDITTEGGLTVRTLWQTETNVAIAKSCINGDCKACAYNYTVSDAGELNFSLIKCWLIAPF</sequence>
<evidence type="ECO:0000313" key="2">
    <source>
        <dbReference type="Proteomes" id="UP000190897"/>
    </source>
</evidence>
<dbReference type="OrthoDB" id="4317910at2"/>
<proteinExistence type="predicted"/>
<dbReference type="Proteomes" id="UP000190897">
    <property type="component" value="Unassembled WGS sequence"/>
</dbReference>
<name>A0A1T5DKV0_9BACT</name>
<accession>A0A1T5DKV0</accession>
<dbReference type="RefSeq" id="WP_082214251.1">
    <property type="nucleotide sequence ID" value="NZ_FUZA01000002.1"/>
</dbReference>
<reference evidence="2" key="1">
    <citation type="submission" date="2017-02" db="EMBL/GenBank/DDBJ databases">
        <authorList>
            <person name="Varghese N."/>
            <person name="Submissions S."/>
        </authorList>
    </citation>
    <scope>NUCLEOTIDE SEQUENCE [LARGE SCALE GENOMIC DNA]</scope>
    <source>
        <strain evidence="2">DSM 22270</strain>
    </source>
</reference>